<name>A0A1H3S725_9FIRM</name>
<dbReference type="Pfam" id="PF01451">
    <property type="entry name" value="LMWPc"/>
    <property type="match status" value="1"/>
</dbReference>
<protein>
    <submittedName>
        <fullName evidence="6">Protein-tyrosine phosphatase</fullName>
    </submittedName>
</protein>
<organism evidence="6 7">
    <name type="scientific">Proteiniborus ethanoligenes</name>
    <dbReference type="NCBI Taxonomy" id="415015"/>
    <lineage>
        <taxon>Bacteria</taxon>
        <taxon>Bacillati</taxon>
        <taxon>Bacillota</taxon>
        <taxon>Clostridia</taxon>
        <taxon>Eubacteriales</taxon>
        <taxon>Proteiniborus</taxon>
    </lineage>
</organism>
<dbReference type="InterPro" id="IPR036196">
    <property type="entry name" value="Ptyr_pPase_sf"/>
</dbReference>
<evidence type="ECO:0000256" key="3">
    <source>
        <dbReference type="ARBA" id="ARBA00022912"/>
    </source>
</evidence>
<dbReference type="STRING" id="415015.SAMN05660462_02761"/>
<feature type="active site" description="Nucleophile" evidence="4">
    <location>
        <position position="8"/>
    </location>
</feature>
<dbReference type="InterPro" id="IPR050438">
    <property type="entry name" value="LMW_PTPase"/>
</dbReference>
<dbReference type="Proteomes" id="UP000198625">
    <property type="component" value="Unassembled WGS sequence"/>
</dbReference>
<keyword evidence="2" id="KW-0378">Hydrolase</keyword>
<feature type="active site" evidence="4">
    <location>
        <position position="14"/>
    </location>
</feature>
<evidence type="ECO:0000259" key="5">
    <source>
        <dbReference type="SMART" id="SM00226"/>
    </source>
</evidence>
<dbReference type="PANTHER" id="PTHR11717">
    <property type="entry name" value="LOW MOLECULAR WEIGHT PROTEIN TYROSINE PHOSPHATASE"/>
    <property type="match status" value="1"/>
</dbReference>
<dbReference type="PRINTS" id="PR00719">
    <property type="entry name" value="LMWPTPASE"/>
</dbReference>
<evidence type="ECO:0000313" key="7">
    <source>
        <dbReference type="Proteomes" id="UP000198625"/>
    </source>
</evidence>
<feature type="domain" description="Phosphotyrosine protein phosphatase I" evidence="5">
    <location>
        <begin position="2"/>
        <end position="151"/>
    </location>
</feature>
<dbReference type="GO" id="GO:0004725">
    <property type="term" value="F:protein tyrosine phosphatase activity"/>
    <property type="evidence" value="ECO:0007669"/>
    <property type="project" value="InterPro"/>
</dbReference>
<dbReference type="PANTHER" id="PTHR11717:SF31">
    <property type="entry name" value="LOW MOLECULAR WEIGHT PROTEIN-TYROSINE-PHOSPHATASE ETP-RELATED"/>
    <property type="match status" value="1"/>
</dbReference>
<sequence>MKTILFVCTGNTCRSSMAEGIFRDMIKKRNLENVIKVESAGVYAATGQPASPQAIDAMKNKAIDISSHKARQLTKEMLQNADLILTMTKSHKRSILGMDESLKQKTYTLTEYAYKDLENHADILDPYGLPVEEYEKSLIDIEKALKNVIDKLYKKIKEEL</sequence>
<dbReference type="CDD" id="cd16344">
    <property type="entry name" value="LMWPAP"/>
    <property type="match status" value="1"/>
</dbReference>
<dbReference type="SMART" id="SM00226">
    <property type="entry name" value="LMWPc"/>
    <property type="match status" value="1"/>
</dbReference>
<dbReference type="InterPro" id="IPR017867">
    <property type="entry name" value="Tyr_phospatase_low_mol_wt"/>
</dbReference>
<dbReference type="RefSeq" id="WP_244270548.1">
    <property type="nucleotide sequence ID" value="NZ_FNQE01000038.1"/>
</dbReference>
<evidence type="ECO:0000256" key="1">
    <source>
        <dbReference type="ARBA" id="ARBA00011063"/>
    </source>
</evidence>
<evidence type="ECO:0000256" key="2">
    <source>
        <dbReference type="ARBA" id="ARBA00022801"/>
    </source>
</evidence>
<gene>
    <name evidence="6" type="ORF">SAMN05660462_02761</name>
</gene>
<dbReference type="EMBL" id="FNQE01000038">
    <property type="protein sequence ID" value="SDZ33913.1"/>
    <property type="molecule type" value="Genomic_DNA"/>
</dbReference>
<comment type="similarity">
    <text evidence="1">Belongs to the low molecular weight phosphotyrosine protein phosphatase family.</text>
</comment>
<keyword evidence="3" id="KW-0904">Protein phosphatase</keyword>
<dbReference type="InterPro" id="IPR023485">
    <property type="entry name" value="Ptyr_pPase"/>
</dbReference>
<dbReference type="AlphaFoldDB" id="A0A1H3S725"/>
<evidence type="ECO:0000256" key="4">
    <source>
        <dbReference type="PIRSR" id="PIRSR617867-1"/>
    </source>
</evidence>
<reference evidence="6 7" key="1">
    <citation type="submission" date="2016-10" db="EMBL/GenBank/DDBJ databases">
        <authorList>
            <person name="de Groot N.N."/>
        </authorList>
    </citation>
    <scope>NUCLEOTIDE SEQUENCE [LARGE SCALE GENOMIC DNA]</scope>
    <source>
        <strain evidence="6 7">DSM 21650</strain>
    </source>
</reference>
<feature type="active site" description="Proton donor" evidence="4">
    <location>
        <position position="125"/>
    </location>
</feature>
<keyword evidence="7" id="KW-1185">Reference proteome</keyword>
<dbReference type="SUPFAM" id="SSF52788">
    <property type="entry name" value="Phosphotyrosine protein phosphatases I"/>
    <property type="match status" value="1"/>
</dbReference>
<proteinExistence type="inferred from homology"/>
<dbReference type="Gene3D" id="3.40.50.2300">
    <property type="match status" value="1"/>
</dbReference>
<accession>A0A1H3S725</accession>
<evidence type="ECO:0000313" key="6">
    <source>
        <dbReference type="EMBL" id="SDZ33913.1"/>
    </source>
</evidence>